<keyword evidence="1" id="KW-0812">Transmembrane</keyword>
<dbReference type="PANTHER" id="PTHR44094">
    <property type="entry name" value="DNAJ HEAT SHOCK N-TERMINAL DOMAIN-CONTAINING PROTEIN"/>
    <property type="match status" value="1"/>
</dbReference>
<dbReference type="Pfam" id="PF14308">
    <property type="entry name" value="DnaJ-X"/>
    <property type="match status" value="1"/>
</dbReference>
<evidence type="ECO:0000313" key="4">
    <source>
        <dbReference type="Proteomes" id="UP001237642"/>
    </source>
</evidence>
<keyword evidence="1" id="KW-1133">Transmembrane helix</keyword>
<dbReference type="PANTHER" id="PTHR44094:SF17">
    <property type="entry name" value="CHAPERONE PROTEIN DNAJ 10"/>
    <property type="match status" value="1"/>
</dbReference>
<organism evidence="3 4">
    <name type="scientific">Heracleum sosnowskyi</name>
    <dbReference type="NCBI Taxonomy" id="360622"/>
    <lineage>
        <taxon>Eukaryota</taxon>
        <taxon>Viridiplantae</taxon>
        <taxon>Streptophyta</taxon>
        <taxon>Embryophyta</taxon>
        <taxon>Tracheophyta</taxon>
        <taxon>Spermatophyta</taxon>
        <taxon>Magnoliopsida</taxon>
        <taxon>eudicotyledons</taxon>
        <taxon>Gunneridae</taxon>
        <taxon>Pentapetalae</taxon>
        <taxon>asterids</taxon>
        <taxon>campanulids</taxon>
        <taxon>Apiales</taxon>
        <taxon>Apiaceae</taxon>
        <taxon>Apioideae</taxon>
        <taxon>apioid superclade</taxon>
        <taxon>Tordylieae</taxon>
        <taxon>Tordyliinae</taxon>
        <taxon>Heracleum</taxon>
    </lineage>
</organism>
<name>A0AAD8LZP6_9APIA</name>
<dbReference type="InterPro" id="IPR052423">
    <property type="entry name" value="EMIR"/>
</dbReference>
<evidence type="ECO:0000256" key="1">
    <source>
        <dbReference type="SAM" id="Phobius"/>
    </source>
</evidence>
<reference evidence="3" key="1">
    <citation type="submission" date="2023-02" db="EMBL/GenBank/DDBJ databases">
        <title>Genome of toxic invasive species Heracleum sosnowskyi carries increased number of genes despite the absence of recent whole-genome duplications.</title>
        <authorList>
            <person name="Schelkunov M."/>
            <person name="Shtratnikova V."/>
            <person name="Makarenko M."/>
            <person name="Klepikova A."/>
            <person name="Omelchenko D."/>
            <person name="Novikova G."/>
            <person name="Obukhova E."/>
            <person name="Bogdanov V."/>
            <person name="Penin A."/>
            <person name="Logacheva M."/>
        </authorList>
    </citation>
    <scope>NUCLEOTIDE SEQUENCE</scope>
    <source>
        <strain evidence="3">Hsosn_3</strain>
        <tissue evidence="3">Leaf</tissue>
    </source>
</reference>
<evidence type="ECO:0000313" key="3">
    <source>
        <dbReference type="EMBL" id="KAK1354242.1"/>
    </source>
</evidence>
<proteinExistence type="predicted"/>
<keyword evidence="4" id="KW-1185">Reference proteome</keyword>
<reference evidence="3" key="2">
    <citation type="submission" date="2023-05" db="EMBL/GenBank/DDBJ databases">
        <authorList>
            <person name="Schelkunov M.I."/>
        </authorList>
    </citation>
    <scope>NUCLEOTIDE SEQUENCE</scope>
    <source>
        <strain evidence="3">Hsosn_3</strain>
        <tissue evidence="3">Leaf</tissue>
    </source>
</reference>
<dbReference type="Proteomes" id="UP001237642">
    <property type="component" value="Unassembled WGS sequence"/>
</dbReference>
<feature type="domain" description="DNAJ-containing protein X-domain" evidence="2">
    <location>
        <begin position="190"/>
        <end position="249"/>
    </location>
</feature>
<dbReference type="InterPro" id="IPR026894">
    <property type="entry name" value="DnaJ_X"/>
</dbReference>
<evidence type="ECO:0000259" key="2">
    <source>
        <dbReference type="Pfam" id="PF14308"/>
    </source>
</evidence>
<protein>
    <recommendedName>
        <fullName evidence="2">DNAJ-containing protein X-domain domain-containing protein</fullName>
    </recommendedName>
</protein>
<gene>
    <name evidence="3" type="ORF">POM88_047498</name>
</gene>
<keyword evidence="1" id="KW-0472">Membrane</keyword>
<comment type="caution">
    <text evidence="3">The sequence shown here is derived from an EMBL/GenBank/DDBJ whole genome shotgun (WGS) entry which is preliminary data.</text>
</comment>
<accession>A0AAD8LZP6</accession>
<dbReference type="AlphaFoldDB" id="A0AAD8LZP6"/>
<sequence length="254" mass="28667">MLLLVVAPSISLASVTVPIITSTIILLLLVAVIISQWAIVSSGKKSRSTIFGFLCGSVFDGLPNAYILINHGLYAVETELDSDGKTRGEKHLINDNLLWMFTERKVGVVQISKLNTRIIFWPSSVSGKPGDEFYYYENDKHNYQFRYAELDFLRKAFSLGNRFGSLTYNRRYFGSKRVDILFNDKDGEAVDSKAHLSNNTVDEKRVDSLWKLNVADIEATLSRVCQMVLQDSDVKKEEFRARAKGLITLEGQII</sequence>
<dbReference type="EMBL" id="JAUIZM010000011">
    <property type="protein sequence ID" value="KAK1354242.1"/>
    <property type="molecule type" value="Genomic_DNA"/>
</dbReference>
<feature type="transmembrane region" description="Helical" evidence="1">
    <location>
        <begin position="23"/>
        <end position="40"/>
    </location>
</feature>